<dbReference type="OrthoDB" id="9798388at2"/>
<dbReference type="InterPro" id="IPR006083">
    <property type="entry name" value="PRK/URK"/>
</dbReference>
<keyword evidence="3" id="KW-0418">Kinase</keyword>
<dbReference type="Pfam" id="PF00485">
    <property type="entry name" value="PRK"/>
    <property type="match status" value="1"/>
</dbReference>
<feature type="domain" description="Phosphoribulokinase/uridine kinase" evidence="2">
    <location>
        <begin position="25"/>
        <end position="173"/>
    </location>
</feature>
<dbReference type="RefSeq" id="WP_051494868.1">
    <property type="nucleotide sequence ID" value="NZ_CP006850.1"/>
</dbReference>
<dbReference type="STRING" id="1415166.NONO_c67010"/>
<dbReference type="EMBL" id="CP006850">
    <property type="protein sequence ID" value="AHH21468.1"/>
    <property type="molecule type" value="Genomic_DNA"/>
</dbReference>
<dbReference type="HOGENOM" id="CLU_090613_0_0_11"/>
<evidence type="ECO:0000313" key="3">
    <source>
        <dbReference type="EMBL" id="AHH21468.1"/>
    </source>
</evidence>
<evidence type="ECO:0000259" key="2">
    <source>
        <dbReference type="Pfam" id="PF00485"/>
    </source>
</evidence>
<dbReference type="GO" id="GO:0005524">
    <property type="term" value="F:ATP binding"/>
    <property type="evidence" value="ECO:0007669"/>
    <property type="project" value="InterPro"/>
</dbReference>
<dbReference type="SUPFAM" id="SSF52540">
    <property type="entry name" value="P-loop containing nucleoside triphosphate hydrolases"/>
    <property type="match status" value="1"/>
</dbReference>
<name>W5TRB5_9NOCA</name>
<dbReference type="GO" id="GO:0016301">
    <property type="term" value="F:kinase activity"/>
    <property type="evidence" value="ECO:0007669"/>
    <property type="project" value="UniProtKB-KW"/>
</dbReference>
<organism evidence="3 4">
    <name type="scientific">Nocardia nova SH22a</name>
    <dbReference type="NCBI Taxonomy" id="1415166"/>
    <lineage>
        <taxon>Bacteria</taxon>
        <taxon>Bacillati</taxon>
        <taxon>Actinomycetota</taxon>
        <taxon>Actinomycetes</taxon>
        <taxon>Mycobacteriales</taxon>
        <taxon>Nocardiaceae</taxon>
        <taxon>Nocardia</taxon>
    </lineage>
</organism>
<protein>
    <submittedName>
        <fullName evidence="3">Putative uridine kinase</fullName>
    </submittedName>
</protein>
<evidence type="ECO:0000256" key="1">
    <source>
        <dbReference type="SAM" id="MobiDB-lite"/>
    </source>
</evidence>
<reference evidence="3 4" key="1">
    <citation type="journal article" date="2014" name="Appl. Environ. Microbiol.">
        <title>Insights into the Microbial Degradation of Rubber and Gutta-Percha by Analysis of the Complete Genome of Nocardia nova SH22a.</title>
        <authorList>
            <person name="Luo Q."/>
            <person name="Hiessl S."/>
            <person name="Poehlein A."/>
            <person name="Daniel R."/>
            <person name="Steinbuchel A."/>
        </authorList>
    </citation>
    <scope>NUCLEOTIDE SEQUENCE [LARGE SCALE GENOMIC DNA]</scope>
    <source>
        <strain evidence="3">SH22a</strain>
    </source>
</reference>
<keyword evidence="3" id="KW-0808">Transferase</keyword>
<proteinExistence type="predicted"/>
<dbReference type="Gene3D" id="3.40.50.300">
    <property type="entry name" value="P-loop containing nucleotide triphosphate hydrolases"/>
    <property type="match status" value="1"/>
</dbReference>
<dbReference type="KEGG" id="nno:NONO_c67010"/>
<dbReference type="InterPro" id="IPR027417">
    <property type="entry name" value="P-loop_NTPase"/>
</dbReference>
<dbReference type="eggNOG" id="COG0572">
    <property type="taxonomic scope" value="Bacteria"/>
</dbReference>
<keyword evidence="4" id="KW-1185">Reference proteome</keyword>
<dbReference type="PATRIC" id="fig|1415166.3.peg.6883"/>
<feature type="region of interest" description="Disordered" evidence="1">
    <location>
        <begin position="211"/>
        <end position="230"/>
    </location>
</feature>
<sequence length="230" mass="25382">MRADVCRKVVDRLTSIRSDHPIRVAVDGITAAGKTTWAREIAEEVEARGRQAVHVSMDGFHHLRAHRYRQGRASARGYYEDAYDFDALARDLLTPLGPGGDLRYRSRVMDLATDARVFDEPSLARPDAVLVVDGSFLQSRGRGSWDVVVFVDTEFAAARERGIRRDATAFGGAEAAAIAYEQRYHAANRIYLEQIGPIGLADIVIDNSDPDSPVLRTDGPRLGRRSSTAT</sequence>
<gene>
    <name evidence="3" type="ORF">NONO_c67010</name>
</gene>
<evidence type="ECO:0000313" key="4">
    <source>
        <dbReference type="Proteomes" id="UP000019150"/>
    </source>
</evidence>
<dbReference type="Proteomes" id="UP000019150">
    <property type="component" value="Chromosome"/>
</dbReference>
<dbReference type="AlphaFoldDB" id="W5TRB5"/>
<accession>W5TRB5</accession>